<dbReference type="PROSITE" id="PS50923">
    <property type="entry name" value="SUSHI"/>
    <property type="match status" value="6"/>
</dbReference>
<name>A0AAE1D7N5_9GAST</name>
<feature type="domain" description="CUB" evidence="13">
    <location>
        <begin position="944"/>
        <end position="1059"/>
    </location>
</feature>
<feature type="disulfide bond" evidence="8">
    <location>
        <begin position="4262"/>
        <end position="4271"/>
    </location>
</feature>
<feature type="domain" description="Sushi" evidence="17">
    <location>
        <begin position="1171"/>
        <end position="1228"/>
    </location>
</feature>
<dbReference type="Gene3D" id="2.10.25.10">
    <property type="entry name" value="Laminin"/>
    <property type="match status" value="13"/>
</dbReference>
<dbReference type="InterPro" id="IPR035976">
    <property type="entry name" value="Sushi/SCR/CCP_sf"/>
</dbReference>
<feature type="domain" description="EGF-like" evidence="14">
    <location>
        <begin position="5008"/>
        <end position="5047"/>
    </location>
</feature>
<dbReference type="PROSITE" id="PS01186">
    <property type="entry name" value="EGF_2"/>
    <property type="match status" value="9"/>
</dbReference>
<dbReference type="FunFam" id="2.10.25.10:FF:000472">
    <property type="entry name" value="Uncharacterized protein, isoform A"/>
    <property type="match status" value="1"/>
</dbReference>
<dbReference type="CDD" id="cd00054">
    <property type="entry name" value="EGF_CA"/>
    <property type="match status" value="12"/>
</dbReference>
<evidence type="ECO:0000259" key="14">
    <source>
        <dbReference type="PROSITE" id="PS50026"/>
    </source>
</evidence>
<dbReference type="Pfam" id="PF00084">
    <property type="entry name" value="Sushi"/>
    <property type="match status" value="5"/>
</dbReference>
<dbReference type="InterPro" id="IPR002172">
    <property type="entry name" value="LDrepeatLR_classA_rpt"/>
</dbReference>
<feature type="disulfide bond" evidence="8">
    <location>
        <begin position="4009"/>
        <end position="4018"/>
    </location>
</feature>
<feature type="disulfide bond" evidence="8">
    <location>
        <begin position="3990"/>
        <end position="4007"/>
    </location>
</feature>
<dbReference type="Pfam" id="PF13385">
    <property type="entry name" value="Laminin_G_3"/>
    <property type="match status" value="1"/>
</dbReference>
<dbReference type="SMART" id="SM00042">
    <property type="entry name" value="CUB"/>
    <property type="match status" value="3"/>
</dbReference>
<dbReference type="CDD" id="cd00112">
    <property type="entry name" value="LDLa"/>
    <property type="match status" value="1"/>
</dbReference>
<feature type="disulfide bond" evidence="8">
    <location>
        <begin position="3793"/>
        <end position="3803"/>
    </location>
</feature>
<keyword evidence="2 12" id="KW-0812">Transmembrane</keyword>
<dbReference type="Gene3D" id="3.10.100.10">
    <property type="entry name" value="Mannose-Binding Protein A, subunit A"/>
    <property type="match status" value="1"/>
</dbReference>
<dbReference type="InterPro" id="IPR009030">
    <property type="entry name" value="Growth_fac_rcpt_cys_sf"/>
</dbReference>
<dbReference type="SMART" id="SM00192">
    <property type="entry name" value="LDLa"/>
    <property type="match status" value="1"/>
</dbReference>
<keyword evidence="7" id="KW-0325">Glycoprotein</keyword>
<dbReference type="InterPro" id="IPR016187">
    <property type="entry name" value="CTDL_fold"/>
</dbReference>
<keyword evidence="19" id="KW-1185">Reference proteome</keyword>
<dbReference type="PANTHER" id="PTHR24033">
    <property type="entry name" value="EGF-LIKE DOMAIN-CONTAINING PROTEIN"/>
    <property type="match status" value="1"/>
</dbReference>
<dbReference type="InterPro" id="IPR051830">
    <property type="entry name" value="NOTCH_homolog"/>
</dbReference>
<feature type="disulfide bond" evidence="8">
    <location>
        <begin position="4165"/>
        <end position="4174"/>
    </location>
</feature>
<evidence type="ECO:0000313" key="18">
    <source>
        <dbReference type="EMBL" id="KAK3760499.1"/>
    </source>
</evidence>
<dbReference type="PROSITE" id="PS00022">
    <property type="entry name" value="EGF_1"/>
    <property type="match status" value="11"/>
</dbReference>
<evidence type="ECO:0000313" key="19">
    <source>
        <dbReference type="Proteomes" id="UP001283361"/>
    </source>
</evidence>
<feature type="domain" description="EGF-like" evidence="14">
    <location>
        <begin position="4062"/>
        <end position="4098"/>
    </location>
</feature>
<dbReference type="InterPro" id="IPR036055">
    <property type="entry name" value="LDL_receptor-like_sf"/>
</dbReference>
<feature type="region of interest" description="Disordered" evidence="11">
    <location>
        <begin position="3390"/>
        <end position="3416"/>
    </location>
</feature>
<dbReference type="Pfam" id="PF07645">
    <property type="entry name" value="EGF_CA"/>
    <property type="match status" value="3"/>
</dbReference>
<dbReference type="Pfam" id="PF00008">
    <property type="entry name" value="EGF"/>
    <property type="match status" value="4"/>
</dbReference>
<dbReference type="PROSITE" id="PS01180">
    <property type="entry name" value="CUB"/>
    <property type="match status" value="3"/>
</dbReference>
<evidence type="ECO:0000256" key="8">
    <source>
        <dbReference type="PROSITE-ProRule" id="PRU00076"/>
    </source>
</evidence>
<dbReference type="SMART" id="SM01411">
    <property type="entry name" value="Ephrin_rec_like"/>
    <property type="match status" value="6"/>
</dbReference>
<feature type="compositionally biased region" description="Polar residues" evidence="11">
    <location>
        <begin position="2319"/>
        <end position="2472"/>
    </location>
</feature>
<comment type="caution">
    <text evidence="8">Lacks conserved residue(s) required for the propagation of feature annotation.</text>
</comment>
<dbReference type="InterPro" id="IPR035914">
    <property type="entry name" value="Sperma_CUB_dom_sf"/>
</dbReference>
<dbReference type="PROSITE" id="PS50041">
    <property type="entry name" value="C_TYPE_LECTIN_2"/>
    <property type="match status" value="1"/>
</dbReference>
<feature type="domain" description="EGF-like" evidence="14">
    <location>
        <begin position="4177"/>
        <end position="4226"/>
    </location>
</feature>
<evidence type="ECO:0000256" key="1">
    <source>
        <dbReference type="ARBA" id="ARBA00022536"/>
    </source>
</evidence>
<gene>
    <name evidence="18" type="ORF">RRG08_022784</name>
</gene>
<dbReference type="InterPro" id="IPR013032">
    <property type="entry name" value="EGF-like_CS"/>
</dbReference>
<organism evidence="18 19">
    <name type="scientific">Elysia crispata</name>
    <name type="common">lettuce slug</name>
    <dbReference type="NCBI Taxonomy" id="231223"/>
    <lineage>
        <taxon>Eukaryota</taxon>
        <taxon>Metazoa</taxon>
        <taxon>Spiralia</taxon>
        <taxon>Lophotrochozoa</taxon>
        <taxon>Mollusca</taxon>
        <taxon>Gastropoda</taxon>
        <taxon>Heterobranchia</taxon>
        <taxon>Euthyneura</taxon>
        <taxon>Panpulmonata</taxon>
        <taxon>Sacoglossa</taxon>
        <taxon>Placobranchoidea</taxon>
        <taxon>Plakobranchidae</taxon>
        <taxon>Elysia</taxon>
    </lineage>
</organism>
<dbReference type="InterPro" id="IPR001881">
    <property type="entry name" value="EGF-like_Ca-bd_dom"/>
</dbReference>
<keyword evidence="1 8" id="KW-0245">EGF-like domain</keyword>
<evidence type="ECO:0000256" key="7">
    <source>
        <dbReference type="ARBA" id="ARBA00023180"/>
    </source>
</evidence>
<keyword evidence="6 8" id="KW-1015">Disulfide bond</keyword>
<dbReference type="InterPro" id="IPR003410">
    <property type="entry name" value="HYR_dom"/>
</dbReference>
<dbReference type="PROSITE" id="PS00010">
    <property type="entry name" value="ASX_HYDROXYL"/>
    <property type="match status" value="4"/>
</dbReference>
<feature type="domain" description="EGF-like" evidence="14">
    <location>
        <begin position="4138"/>
        <end position="4175"/>
    </location>
</feature>
<feature type="domain" description="EGF-like" evidence="14">
    <location>
        <begin position="4021"/>
        <end position="4060"/>
    </location>
</feature>
<feature type="non-terminal residue" evidence="18">
    <location>
        <position position="1"/>
    </location>
</feature>
<keyword evidence="3" id="KW-0732">Signal</keyword>
<dbReference type="Pfam" id="PF07699">
    <property type="entry name" value="Ephrin_rec_like"/>
    <property type="match status" value="5"/>
</dbReference>
<dbReference type="FunFam" id="2.10.25.10:FF:000005">
    <property type="entry name" value="Fibrillin 2"/>
    <property type="match status" value="1"/>
</dbReference>
<feature type="domain" description="EGF-like" evidence="14">
    <location>
        <begin position="1287"/>
        <end position="1323"/>
    </location>
</feature>
<sequence length="5310" mass="593331">MMIVCNRVSTKRVLQEALTISVYHDYFHSKGGQLAKIRSQQEHEWLALLLTAQLSHSVTAWIGFLRLPNATYVWSDGQPGEKQDGFWANDGLQILKPFEAIHSLAPKLCTSFGHAASDKSKDVHHLPGEVKPSSAPSSRWYLSDCEERRPAVCAQPACEIHTTRCADTGRCVPRAQLCDGLLHCQDGSDEDNCGLSGGCGERWRWLSAGCAEVEVIVRWVWRNVEVVRRVWRNVEVIVRRVWRNVEVIVRWVWRNVEVIVRRVWRNVEVIVRRVWRKVEVIVRRMWRNVEVIVRRVWKNVEVIVRWVWRNVEVIVRWVWRNVEVIVKRVWRKLEVIVRRVWKNVEVIVRWVWRNVEVIVRWVWRKVEVIVRRVWKNVEVIVRRVWRNVEVIVRRVWRNVEVIVRRVWRKVEVIVRRVWRKVEVIVRRMWRNVEVIVRRVWKNVEVIVRWVWRNVEVIVRWVWRKVEVIVRRVWKNVEVIVRRVWKNVEVIVRRVWRNVEVIVRRVWRNVEVIFRRVWRKVEVIVRGVWRKVEVIVRRMWRNVEVIVRRVWKNVEVIVRWVWRNVEVIVRRVWRKVEVIVRWVWRNVEVIVRRVWKKVEVIVRWVWRKVEVIVRWVWRKVEVIVRWVWRKVEVIVRRVWKNVEVIVRWVWRKVEVIVRWVWRKVEVIVRWVWRKVEVIVRWVWRKVEVIVRNRESSDQCGFSSQSERGSTRFPASMPEYPPFSRCVWTIDTPNPLKFVNVTITGLDIENQYDFLSVFKGRPSSTNLLKTYTGTFNSSVSLTVPYWLVTVKFSSDATIGGRGFTLLWETVPADGSGCGGELTATDTEARLNPTGSHHTAQPKCEWLLSAQAPNQLISFQFEQLDLEPGDQLTIFDGSGRNAPVITYIDGPHGGESPLVDTGARSMLPGASVKTPPVIVSSGNQLYVSLSTSGGASAKFVAKYVQGCDVSLGPKDTVLLLSPGYGMSKYPADRNCSWKIAGSSDRRNIILLPGFKTERSHDVVEVYSGLGPHKDRLLASLSGTTLPAQTSYSSLSGDFFITFQTDAYLSQGSWAFLISKDCEKLEVPHLQIDLLDSRFGGKAELSCAEGFYLAGNVTRTCWVEGRWFPADVPVCKGITCGPLPIPRGSYLVNSSGSSFGDTAHYACEDGFTLRGSARVECTSLGWGNIPECTDIMCPKMRPPRHGRAWASSVVYGTLREYRCTAPTRLVGSAYSHCNHSAQWTDEVPKCEVPECPALPKPQHGQLSTSAQVPAGESVQVVCDPGYVLQGFEKLTCLLNQTYSNSLSSCIDINECERANPCGPGVCVNLPGSYACVCPDGYTHENGFLQTCVDIDECDLEHPCSHICKNSKGSFTCECPPGMNLYRGPSYITRTGVVLDHSRSCIQLCAPLMLKSVGTIFYDKEQLLNGTVLAGTTARTVCPYGYHNKADEPAECLISGRWSQLSVDCVESRCDVPEVTTPNLRVNFSSLSVFSQATLTCDKGFTLEGNSKLFCLPHSPSGSGNRTSFNWTGLRPNCTRVECPRPMAPRLGNVTVDSTHYLDPAVFSCPCGHRLVGTSVVRCTEGGIWSAPTPSCEPLACPHPGMPRCGSISHAPGFPVGSQAQFSCKRRGFVLSVSGTTPLTCQALEHAMTSDLLPLANIKLTLNLNFKSQGIRRGCVGKYRKKLKKSLEVWFSQIGECSASTAQVLAEVKPGPLDKQPILEFELKVRFESSDSLCPCSEVIDQRLKRLDMARLPIQHMTGPQPCRNLAEVVSSKPVKETSWSCPLGLRLDNVGFPCQSDKVPVCMEDCFMQHPQNRTEINQMSTVRPIFQNTTSTPSSTSQPGLKVTKRTPTIQDETFTNDSYSNTTFQDGNSASPLITSSYSNTTFGETFEVTPQVISINGTTNNIQTTAAPWDTVSHSFVWKQTSNAPWDTTHLSRMRRTTSAPWDTTHLSRMRRTTSAPWDTTHLSRVRRTTSAPWDTTHLSRIWRSTSAPWDTTHLSRVRRTTSAPWDTKHLSRIRRTTSAPWDTTHLFRIRRTTSAPWDTTHLSRIRRTTSAPWDTTHLSRIRRTTSAPGYTTSNSYNTRSKTKPPWSTQSYFAGSQLITTAPTRPYSDFPNTRSNTKAPYNIQSDFIDARSSTNTPWGPFSDFSNTRSNTKAPFNTESNYVGLRSSTSAPWGPFSDFSSTRSNTRAPWNRHSDFVGPPKTTNKPWGTFSGFSNTRSNTRAPWNTPSDFVGPRKTTNKPWGTFSGFSNTRSNTRAPWNTHSDFVVPRKTTNKPWGTFSGFSNTRSNTRAPWNTHSDFVGPRRTTNTPWGPFSGFSNTRSNTRAPWNTHSDFIGPRRTTNTPWGPFSGFSNTRSNTRVPWNTFSSYSGKQRTSNSPRNSVSQYSGRRQSTSVPWNTFSSYSGKQRTSNSPRNSVSQYSGRRQSTRVPWNTFSSYSGKQRTSNSPRNSVSQYSGRRQSTRVPWNTFSSYSGKQRTSNSPRNSVSQYSGRRQSTSVPWNTLSYVPGMRQTTIPPCHPLSTFSYSQLSKHAPCNPKSRFDEPWAMSEVDWKAISTRPARQSSTSQPWYGVSVSAGIQSSTKAPNLVSSSFTDLSSHTSKQWRFTAGQYPPKTTPPYSPPMEWPETNPETEEGENIILKRKTSGSLWRETSDGSQRLKDFPTRDPNSPELKVAEESLKVLNCSETLGTAGSNDWRELDSKDNTSDSLTTHPLEKDQVTMVQSPSGPLPDMSSPVFTVEVRDEMSGGFYNISCIDAVHISINAKVNQLLREFTAQMGRAVCEEVPGSILQLTAGNIRFKGTLAHIYIQFSLSDEGSHRTHVESCGQEFKTYASSQLPKKFGKARMEIPGRDCSSLRYTGQEYVFSRSGWTCHDGYALEPTTFQCKAGRAANTTTPWTASSVTATTTSLASVLTVPRLTLTFTGVFSPAYHGEIVNDVCMDDSSAALTLVLSDLERTIQGRYIQCKQIIIDISDGVTLTRRSRKSDHKLNAIANCTLIARAESVTRDALTKCARFLSLEYREPGQHLPTVSLGQPYLTNTCPPIILYPSELRADLNGQVFSCPPNHRYDSSSFKCIQDSLPMYEARLEITLDGRMPKGYCKGVFKLTAGQFVKKLVSGIQTNISRGEICKTTEDVVLLYDDEKSQDILYDKFQVTFSLSVSLVSLSGQREGCVSCMKDIYTHLGTVLVQPFSRLLPTAFYNCSNLRSTRGGFTVANNTWKCHQGLRYHARTHRCYREEDVAPSKKVANLSRKRREAKTAPSVAWSAKAPQCLDMEAPVIHGCGSDSSFVTVGQSAESQGIRQPRVTDNGPHPPMVAFSPENFTFSDYEFTSRGDFPVKMTAEDADGNTAECLMTFRVQSSPVANMRCPKEMVMIYSDDGSLKYHNDILFFQTSVRLHAPPTLFHNSSNNIPLKDDSIPFPASSGQEEGIGSLSTNRSQTDSLDDSEAIFLVYEPPMNSFLPYDTIQTAVAKIIDSHGAVIQSCEFFFILKHPLPSCDGSDLEQYGVNATCVSVQQNSLSCSVSCPFGSNFVAAPPLHYLCLDTLHWLPEDTVLRCGRSFPTDYTVNMVVSVTYQGSSRSHACVESIVDAVSSNLQARMNQSCSTALARGDVVLSPVAGRDIFTSITPFAVMSTKINIKISMVHRDSGNVTYSAEWCADQLRADLSFDNVTLSVSCGQCVLDVHLDKQLNQSCPPGMALVSDSVLQQPQQYTCVECPSGMYEAKRKCHACPIGSFQPEVRSTRCIPCPQDLTTNKTGASSQDQCRVRCDVDQYSPTGLAPCLPCPQWTVQPVPGSNTCEDLDFKDYADTLCDGLDDVCVSSPCVHGLCDTTPSGYTCYCHPGYTGLRCESEIDMCENNPCENNGTCDSRLLGYHCICPDGFTGRNCSSQQSYCTIEDCYNGGSLDKVACECICPTDFIGDHCEAKVNGCQFVRCENGGACDSSPDGYVCVCQAGYTGPSCGQQEVACSMNVSRCLNNGSCVPNQATVTGYSCNCPEGFVGHLCQDRKNYCQSQPCHTEGTLECRSEDYGYSCVCLPGWTGLRCDVFLDPCFSQPCSGGHVCHVPDSGDQRFTCLCPPGFEGADCSIPIDKCRLDPCSNLAECVSHGISFTCKCRPGFSGEKCEINVDDCADTPCLNGGSCHDGVDFFTCSCPLSHRGPLCEEEVRSCLSQPCRNRATCAELGAGGFSCICEKGFTGQLCENEINPCEPSPCHGGARCIPQPPQTSGPTQPDTPEAMFRCECPGPYTGLTCETVLTASQECPTHTELHCLNGGICRRDPAQGLEMCECKPHFYGPDCAKRKSPNFDVQFRDDGAPELYQWTVDLGNSSDVQPPQLTLCLWVKFLDSDSSALYLTIMFKDGSSIYLSGAAVDTSHPALSKALNTSDGQWHHLCLVMSEHSAIMYKDGTPSSHLALGLADKPRQKITVTLGSAPPTSADVKRFTGSIHGLNMYRSLFSADDIHNMSRHCHMTGGDLFDWLTLDSFVSRDLRLSMPSRCEVNRCLENSGKMGCLVPKDIVLESDRTAPVVVKCPATQVVTNEESPALVTWEEPEFSDNVKVTRVKQNRRSGIVLPYGEYLITYVAYDAENNSASCNFHVFVRKFNCLDPPPPIKGARVCGEWAHGRYCIPSCPRRHQMVQATPPFYRCGLEGTWDPGKVHALVFPVCARVRPAAYTIYGEAKFLTNSDCTSNMKEALRKKLNLVLAQLEDNLDLCPDSGGDCDYKSELHVQCASRASRSTRNKRAVAMETEYNIQLGVNLTQGMTSLTTDGLHEQLVRRIKHVDESGPFNLSSIRLDLKPHCVPGESLVSEESGECMECPVGYFSGQEDNESRTCLPCPKGYFTDQSSQTSCKQCQENLTTIREGSVREEDCVESCRPGSYYNSQTRRCEVCPPGQYQAMSGHSSCSSCPPGLSTRTSGETQVSACQDVCAAGQELWLQDQCRKCPEGTYKSQAELFCTPCPHGKTTDGDGATSIAMCAVDECRPGSFWSRASERCDPCPISTYQPEKGQKACIGCGAGYTTNIEGADDIELCVSQVVDECALDLDTCNESSVCRDTEGSYVCVCKFGSRADGQCIDACEQYCSELKPCSDDDGQNDGDRHGTAGQCHCPVKTCSSEAAADQWGGYRLVVVSSMCVSALALTLIFVTLVILAYRKHKAHKAKPEVRYYRRSNQQGFTNTAFDRADQEGGRTQNVYSSLHGRRAFSSSSSSTMRSRAALVLEGGTQHYEQQHQQQKHKKRQQQKWPKPDESRTGQSDQQQSGLWQHDRDELFVSCTGQSDQQQSGLWQHDRDELFVSRAGQSDQQQSGLWQHDRDELFVSRTGHSDQQQSGLWQHDRDEL</sequence>
<feature type="domain" description="EGF-like" evidence="14">
    <location>
        <begin position="3789"/>
        <end position="3824"/>
    </location>
</feature>
<feature type="domain" description="EGF-like" evidence="14">
    <location>
        <begin position="3900"/>
        <end position="3936"/>
    </location>
</feature>
<dbReference type="PROSITE" id="PS01187">
    <property type="entry name" value="EGF_CA"/>
    <property type="match status" value="2"/>
</dbReference>
<dbReference type="SUPFAM" id="SSF56436">
    <property type="entry name" value="C-type lectin-like"/>
    <property type="match status" value="1"/>
</dbReference>
<dbReference type="Gene3D" id="2.60.120.290">
    <property type="entry name" value="Spermadhesin, CUB domain"/>
    <property type="match status" value="3"/>
</dbReference>
<dbReference type="SUPFAM" id="SSF57424">
    <property type="entry name" value="LDL receptor-like module"/>
    <property type="match status" value="1"/>
</dbReference>
<feature type="region of interest" description="Disordered" evidence="11">
    <location>
        <begin position="2584"/>
        <end position="2648"/>
    </location>
</feature>
<feature type="disulfide bond" evidence="9">
    <location>
        <begin position="178"/>
        <end position="193"/>
    </location>
</feature>
<feature type="compositionally biased region" description="Polar residues" evidence="11">
    <location>
        <begin position="2183"/>
        <end position="2210"/>
    </location>
</feature>
<evidence type="ECO:0000259" key="16">
    <source>
        <dbReference type="PROSITE" id="PS50825"/>
    </source>
</evidence>
<feature type="compositionally biased region" description="Polar residues" evidence="11">
    <location>
        <begin position="2227"/>
        <end position="2244"/>
    </location>
</feature>
<dbReference type="Gene3D" id="2.10.50.10">
    <property type="entry name" value="Tumor Necrosis Factor Receptor, subunit A, domain 2"/>
    <property type="match status" value="5"/>
</dbReference>
<feature type="region of interest" description="Disordered" evidence="11">
    <location>
        <begin position="2050"/>
        <end position="2069"/>
    </location>
</feature>
<dbReference type="InterPro" id="IPR013320">
    <property type="entry name" value="ConA-like_dom_sf"/>
</dbReference>
<feature type="domain" description="HYR" evidence="16">
    <location>
        <begin position="4494"/>
        <end position="4574"/>
    </location>
</feature>
<evidence type="ECO:0000259" key="15">
    <source>
        <dbReference type="PROSITE" id="PS50041"/>
    </source>
</evidence>
<dbReference type="PROSITE" id="PS01209">
    <property type="entry name" value="LDLRA_1"/>
    <property type="match status" value="1"/>
</dbReference>
<evidence type="ECO:0000256" key="4">
    <source>
        <dbReference type="ARBA" id="ARBA00022737"/>
    </source>
</evidence>
<feature type="disulfide bond" evidence="10">
    <location>
        <begin position="1544"/>
        <end position="1571"/>
    </location>
</feature>
<dbReference type="SUPFAM" id="SSF49899">
    <property type="entry name" value="Concanavalin A-like lectins/glucanases"/>
    <property type="match status" value="1"/>
</dbReference>
<feature type="compositionally biased region" description="Polar residues" evidence="11">
    <location>
        <begin position="3407"/>
        <end position="3416"/>
    </location>
</feature>
<evidence type="ECO:0000256" key="12">
    <source>
        <dbReference type="SAM" id="Phobius"/>
    </source>
</evidence>
<feature type="disulfide bond" evidence="8">
    <location>
        <begin position="4126"/>
        <end position="4135"/>
    </location>
</feature>
<dbReference type="Pfam" id="PF00057">
    <property type="entry name" value="Ldl_recept_a"/>
    <property type="match status" value="1"/>
</dbReference>
<dbReference type="InterPro" id="IPR000436">
    <property type="entry name" value="Sushi_SCR_CCP_dom"/>
</dbReference>
<protein>
    <submittedName>
        <fullName evidence="18">Uncharacterized protein</fullName>
    </submittedName>
</protein>
<accession>A0AAE1D7N5</accession>
<feature type="domain" description="C-type lectin" evidence="15">
    <location>
        <begin position="28"/>
        <end position="154"/>
    </location>
</feature>
<feature type="domain" description="EGF-like" evidence="14">
    <location>
        <begin position="3938"/>
        <end position="3979"/>
    </location>
</feature>
<proteinExistence type="predicted"/>
<dbReference type="InterPro" id="IPR023415">
    <property type="entry name" value="LDLR_class-A_CS"/>
</dbReference>
<feature type="compositionally biased region" description="Pro residues" evidence="11">
    <location>
        <begin position="2590"/>
        <end position="2600"/>
    </location>
</feature>
<dbReference type="SUPFAM" id="SSF57535">
    <property type="entry name" value="Complement control module/SCR domain"/>
    <property type="match status" value="5"/>
</dbReference>
<dbReference type="PROSITE" id="PS50026">
    <property type="entry name" value="EGF_3"/>
    <property type="match status" value="14"/>
</dbReference>
<evidence type="ECO:0000256" key="2">
    <source>
        <dbReference type="ARBA" id="ARBA00022692"/>
    </source>
</evidence>
<dbReference type="SMART" id="SM00181">
    <property type="entry name" value="EGF"/>
    <property type="match status" value="17"/>
</dbReference>
<evidence type="ECO:0000256" key="5">
    <source>
        <dbReference type="ARBA" id="ARBA00022989"/>
    </source>
</evidence>
<feature type="region of interest" description="Disordered" evidence="11">
    <location>
        <begin position="5290"/>
        <end position="5310"/>
    </location>
</feature>
<evidence type="ECO:0000259" key="17">
    <source>
        <dbReference type="PROSITE" id="PS50923"/>
    </source>
</evidence>
<feature type="domain" description="HYR" evidence="16">
    <location>
        <begin position="3248"/>
        <end position="3335"/>
    </location>
</feature>
<feature type="compositionally biased region" description="Basic and acidic residues" evidence="11">
    <location>
        <begin position="2627"/>
        <end position="2640"/>
    </location>
</feature>
<feature type="disulfide bond" evidence="8">
    <location>
        <begin position="4216"/>
        <end position="4225"/>
    </location>
</feature>
<feature type="domain" description="Sushi" evidence="17">
    <location>
        <begin position="1516"/>
        <end position="1573"/>
    </location>
</feature>
<dbReference type="SUPFAM" id="SSF57196">
    <property type="entry name" value="EGF/Laminin"/>
    <property type="match status" value="12"/>
</dbReference>
<dbReference type="InterPro" id="IPR000859">
    <property type="entry name" value="CUB_dom"/>
</dbReference>
<dbReference type="EMBL" id="JAWDGP010004972">
    <property type="protein sequence ID" value="KAK3760499.1"/>
    <property type="molecule type" value="Genomic_DNA"/>
</dbReference>
<feature type="region of interest" description="Disordered" evidence="11">
    <location>
        <begin position="5196"/>
        <end position="5233"/>
    </location>
</feature>
<dbReference type="Gene3D" id="4.10.400.10">
    <property type="entry name" value="Low-density Lipoprotein Receptor"/>
    <property type="match status" value="1"/>
</dbReference>
<evidence type="ECO:0000256" key="11">
    <source>
        <dbReference type="SAM" id="MobiDB-lite"/>
    </source>
</evidence>
<evidence type="ECO:0000256" key="10">
    <source>
        <dbReference type="PROSITE-ProRule" id="PRU00302"/>
    </source>
</evidence>
<keyword evidence="12" id="KW-0472">Membrane</keyword>
<feature type="domain" description="Sushi" evidence="17">
    <location>
        <begin position="1056"/>
        <end position="1113"/>
    </location>
</feature>
<dbReference type="InterPro" id="IPR001304">
    <property type="entry name" value="C-type_lectin-like"/>
</dbReference>
<feature type="disulfide bond" evidence="10">
    <location>
        <begin position="1199"/>
        <end position="1226"/>
    </location>
</feature>
<dbReference type="InterPro" id="IPR049883">
    <property type="entry name" value="NOTCH1_EGF-like"/>
</dbReference>
<dbReference type="CDD" id="cd00033">
    <property type="entry name" value="CCP"/>
    <property type="match status" value="5"/>
</dbReference>
<dbReference type="InterPro" id="IPR018097">
    <property type="entry name" value="EGF_Ca-bd_CS"/>
</dbReference>
<feature type="disulfide bond" evidence="8">
    <location>
        <begin position="3852"/>
        <end position="3861"/>
    </location>
</feature>
<feature type="domain" description="EGF-like" evidence="14">
    <location>
        <begin position="1329"/>
        <end position="1364"/>
    </location>
</feature>
<dbReference type="Pfam" id="PF00431">
    <property type="entry name" value="CUB"/>
    <property type="match status" value="2"/>
</dbReference>
<evidence type="ECO:0000256" key="6">
    <source>
        <dbReference type="ARBA" id="ARBA00023157"/>
    </source>
</evidence>
<feature type="domain" description="EGF-like" evidence="14">
    <location>
        <begin position="3981"/>
        <end position="4019"/>
    </location>
</feature>
<feature type="disulfide bond" evidence="8">
    <location>
        <begin position="3969"/>
        <end position="3978"/>
    </location>
</feature>
<feature type="transmembrane region" description="Helical" evidence="12">
    <location>
        <begin position="5099"/>
        <end position="5124"/>
    </location>
</feature>
<feature type="compositionally biased region" description="Polar residues" evidence="11">
    <location>
        <begin position="2261"/>
        <end position="2278"/>
    </location>
</feature>
<feature type="domain" description="Sushi" evidence="17">
    <location>
        <begin position="1114"/>
        <end position="1170"/>
    </location>
</feature>
<dbReference type="PROSITE" id="PS50068">
    <property type="entry name" value="LDLRA_2"/>
    <property type="match status" value="1"/>
</dbReference>
<dbReference type="GO" id="GO:0005509">
    <property type="term" value="F:calcium ion binding"/>
    <property type="evidence" value="ECO:0007669"/>
    <property type="project" value="InterPro"/>
</dbReference>
<dbReference type="InterPro" id="IPR000742">
    <property type="entry name" value="EGF"/>
</dbReference>
<feature type="disulfide bond" evidence="8">
    <location>
        <begin position="1333"/>
        <end position="1343"/>
    </location>
</feature>
<feature type="disulfide bond" evidence="8">
    <location>
        <begin position="4243"/>
        <end position="4260"/>
    </location>
</feature>
<keyword evidence="4" id="KW-0677">Repeat</keyword>
<dbReference type="SUPFAM" id="SSF49854">
    <property type="entry name" value="Spermadhesin, CUB domain"/>
    <property type="match status" value="3"/>
</dbReference>
<feature type="disulfide bond" evidence="8">
    <location>
        <begin position="4050"/>
        <end position="4059"/>
    </location>
</feature>
<feature type="domain" description="Sushi" evidence="17">
    <location>
        <begin position="1447"/>
        <end position="1515"/>
    </location>
</feature>
<dbReference type="Proteomes" id="UP001283361">
    <property type="component" value="Unassembled WGS sequence"/>
</dbReference>
<feature type="domain" description="CUB" evidence="13">
    <location>
        <begin position="698"/>
        <end position="808"/>
    </location>
</feature>
<keyword evidence="5 12" id="KW-1133">Transmembrane helix</keyword>
<feature type="compositionally biased region" description="Polar residues" evidence="11">
    <location>
        <begin position="2285"/>
        <end position="2312"/>
    </location>
</feature>
<reference evidence="18" key="1">
    <citation type="journal article" date="2023" name="G3 (Bethesda)">
        <title>A reference genome for the long-term kleptoplast-retaining sea slug Elysia crispata morphotype clarki.</title>
        <authorList>
            <person name="Eastman K.E."/>
            <person name="Pendleton A.L."/>
            <person name="Shaikh M.A."/>
            <person name="Suttiyut T."/>
            <person name="Ogas R."/>
            <person name="Tomko P."/>
            <person name="Gavelis G."/>
            <person name="Widhalm J.R."/>
            <person name="Wisecaver J.H."/>
        </authorList>
    </citation>
    <scope>NUCLEOTIDE SEQUENCE</scope>
    <source>
        <strain evidence="18">ECLA1</strain>
    </source>
</reference>
<dbReference type="InterPro" id="IPR000152">
    <property type="entry name" value="EGF-type_Asp/Asn_hydroxyl_site"/>
</dbReference>
<dbReference type="Pfam" id="PF02494">
    <property type="entry name" value="HYR"/>
    <property type="match status" value="1"/>
</dbReference>
<feature type="domain" description="EGF-like" evidence="14">
    <location>
        <begin position="4100"/>
        <end position="4136"/>
    </location>
</feature>
<feature type="compositionally biased region" description="Polar residues" evidence="11">
    <location>
        <begin position="5223"/>
        <end position="5233"/>
    </location>
</feature>
<dbReference type="CDD" id="cd00041">
    <property type="entry name" value="CUB"/>
    <property type="match status" value="3"/>
</dbReference>
<dbReference type="SMART" id="SM00179">
    <property type="entry name" value="EGF_CA"/>
    <property type="match status" value="13"/>
</dbReference>
<dbReference type="PANTHER" id="PTHR24033:SF224">
    <property type="entry name" value="C-TYPE LECTIN"/>
    <property type="match status" value="1"/>
</dbReference>
<feature type="region of interest" description="Disordered" evidence="11">
    <location>
        <begin position="2668"/>
        <end position="2688"/>
    </location>
</feature>
<feature type="disulfide bond" evidence="8">
    <location>
        <begin position="3926"/>
        <end position="3935"/>
    </location>
</feature>
<dbReference type="SUPFAM" id="SSF57184">
    <property type="entry name" value="Growth factor receptor domain"/>
    <property type="match status" value="4"/>
</dbReference>
<comment type="caution">
    <text evidence="18">The sequence shown here is derived from an EMBL/GenBank/DDBJ whole genome shotgun (WGS) entry which is preliminary data.</text>
</comment>
<feature type="compositionally biased region" description="Basic and acidic residues" evidence="11">
    <location>
        <begin position="2671"/>
        <end position="2681"/>
    </location>
</feature>
<feature type="domain" description="EGF-like" evidence="14">
    <location>
        <begin position="3826"/>
        <end position="3862"/>
    </location>
</feature>
<feature type="disulfide bond" evidence="8">
    <location>
        <begin position="3814"/>
        <end position="3823"/>
    </location>
</feature>
<feature type="disulfide bond" evidence="10">
    <location>
        <begin position="1258"/>
        <end position="1285"/>
    </location>
</feature>
<dbReference type="InterPro" id="IPR016186">
    <property type="entry name" value="C-type_lectin-like/link_sf"/>
</dbReference>
<feature type="domain" description="EGF-like" evidence="14">
    <location>
        <begin position="4231"/>
        <end position="4272"/>
    </location>
</feature>
<dbReference type="FunFam" id="2.10.25.10:FF:000066">
    <property type="entry name" value="FAT atypical cadherin 4"/>
    <property type="match status" value="1"/>
</dbReference>
<evidence type="ECO:0000256" key="9">
    <source>
        <dbReference type="PROSITE-ProRule" id="PRU00124"/>
    </source>
</evidence>
<dbReference type="PROSITE" id="PS50825">
    <property type="entry name" value="HYR"/>
    <property type="match status" value="2"/>
</dbReference>
<keyword evidence="10" id="KW-0768">Sushi</keyword>
<feature type="region of interest" description="Disordered" evidence="11">
    <location>
        <begin position="2172"/>
        <end position="2472"/>
    </location>
</feature>
<feature type="domain" description="Sushi" evidence="17">
    <location>
        <begin position="1229"/>
        <end position="1287"/>
    </location>
</feature>
<feature type="region of interest" description="Disordered" evidence="11">
    <location>
        <begin position="5149"/>
        <end position="5181"/>
    </location>
</feature>
<evidence type="ECO:0000259" key="13">
    <source>
        <dbReference type="PROSITE" id="PS01180"/>
    </source>
</evidence>
<dbReference type="SMART" id="SM00032">
    <property type="entry name" value="CCP"/>
    <property type="match status" value="9"/>
</dbReference>
<dbReference type="InterPro" id="IPR011641">
    <property type="entry name" value="Tyr-kin_ephrin_A/B_rcpt-like"/>
</dbReference>
<feature type="domain" description="CUB" evidence="13">
    <location>
        <begin position="815"/>
        <end position="943"/>
    </location>
</feature>
<dbReference type="Pfam" id="PF12661">
    <property type="entry name" value="hEGF"/>
    <property type="match status" value="2"/>
</dbReference>
<feature type="disulfide bond" evidence="8">
    <location>
        <begin position="4088"/>
        <end position="4097"/>
    </location>
</feature>
<dbReference type="Gene3D" id="2.10.70.10">
    <property type="entry name" value="Complement Module, domain 1"/>
    <property type="match status" value="7"/>
</dbReference>
<evidence type="ECO:0000256" key="3">
    <source>
        <dbReference type="ARBA" id="ARBA00022729"/>
    </source>
</evidence>